<reference evidence="6" key="1">
    <citation type="journal article" date="2019" name="Int. J. Syst. Evol. Microbiol.">
        <title>The Global Catalogue of Microorganisms (GCM) 10K type strain sequencing project: providing services to taxonomists for standard genome sequencing and annotation.</title>
        <authorList>
            <consortium name="The Broad Institute Genomics Platform"/>
            <consortium name="The Broad Institute Genome Sequencing Center for Infectious Disease"/>
            <person name="Wu L."/>
            <person name="Ma J."/>
        </authorList>
    </citation>
    <scope>NUCLEOTIDE SEQUENCE [LARGE SCALE GENOMIC DNA]</scope>
    <source>
        <strain evidence="6">JCM 18303</strain>
    </source>
</reference>
<proteinExistence type="inferred from homology"/>
<dbReference type="PANTHER" id="PTHR43191">
    <property type="entry name" value="RRNA METHYLTRANSFERASE 3"/>
    <property type="match status" value="1"/>
</dbReference>
<evidence type="ECO:0000259" key="4">
    <source>
        <dbReference type="SMART" id="SM00967"/>
    </source>
</evidence>
<dbReference type="SMART" id="SM00967">
    <property type="entry name" value="SpoU_sub_bind"/>
    <property type="match status" value="1"/>
</dbReference>
<keyword evidence="2 5" id="KW-0489">Methyltransferase</keyword>
<dbReference type="GO" id="GO:0032259">
    <property type="term" value="P:methylation"/>
    <property type="evidence" value="ECO:0007669"/>
    <property type="project" value="UniProtKB-KW"/>
</dbReference>
<dbReference type="Gene3D" id="3.40.1280.10">
    <property type="match status" value="1"/>
</dbReference>
<protein>
    <submittedName>
        <fullName evidence="5">RNA methyltransferase</fullName>
    </submittedName>
</protein>
<keyword evidence="3" id="KW-0808">Transferase</keyword>
<dbReference type="GO" id="GO:0008168">
    <property type="term" value="F:methyltransferase activity"/>
    <property type="evidence" value="ECO:0007669"/>
    <property type="project" value="UniProtKB-KW"/>
</dbReference>
<dbReference type="PANTHER" id="PTHR43191:SF2">
    <property type="entry name" value="RRNA METHYLTRANSFERASE 3, MITOCHONDRIAL"/>
    <property type="match status" value="1"/>
</dbReference>
<dbReference type="InterPro" id="IPR001537">
    <property type="entry name" value="SpoU_MeTrfase"/>
</dbReference>
<sequence>MRDMATTELITSAANPLVKRVRGLADRKRRRREGAFLVEGVQPVWRAVEAGWVIDTLIVVPGLLPDSALGMVAQRRAAGDRVAEVSAELAGRLTDRDRPPGLFAVVRARTTGLAELPVPPDAVFVALHQAGNPGNLGTVVRTADAVGAAGVLLLGDTADPYAPAAVKASMGSLFGLPVVAVPSPEDFLGWARTHGVAVLAASGYAAEAHWTVDFRPPLALLLGSEGEGLPDSLLAAADRRVRIPMVGTAESLNLAVAAGVLLYEARRSSLTEGLTG</sequence>
<organism evidence="5 6">
    <name type="scientific">Pseudonocardia eucalypti</name>
    <dbReference type="NCBI Taxonomy" id="648755"/>
    <lineage>
        <taxon>Bacteria</taxon>
        <taxon>Bacillati</taxon>
        <taxon>Actinomycetota</taxon>
        <taxon>Actinomycetes</taxon>
        <taxon>Pseudonocardiales</taxon>
        <taxon>Pseudonocardiaceae</taxon>
        <taxon>Pseudonocardia</taxon>
    </lineage>
</organism>
<dbReference type="SUPFAM" id="SSF55315">
    <property type="entry name" value="L30e-like"/>
    <property type="match status" value="1"/>
</dbReference>
<comment type="caution">
    <text evidence="5">The sequence shown here is derived from an EMBL/GenBank/DDBJ whole genome shotgun (WGS) entry which is preliminary data.</text>
</comment>
<dbReference type="Proteomes" id="UP001428817">
    <property type="component" value="Unassembled WGS sequence"/>
</dbReference>
<comment type="similarity">
    <text evidence="1">Belongs to the class IV-like SAM-binding methyltransferase superfamily. RNA methyltransferase TrmH family.</text>
</comment>
<evidence type="ECO:0000313" key="5">
    <source>
        <dbReference type="EMBL" id="GAA5156043.1"/>
    </source>
</evidence>
<dbReference type="InterPro" id="IPR029064">
    <property type="entry name" value="Ribosomal_eL30-like_sf"/>
</dbReference>
<evidence type="ECO:0000256" key="2">
    <source>
        <dbReference type="ARBA" id="ARBA00022603"/>
    </source>
</evidence>
<dbReference type="InterPro" id="IPR029026">
    <property type="entry name" value="tRNA_m1G_MTases_N"/>
</dbReference>
<dbReference type="EMBL" id="BAABJP010000010">
    <property type="protein sequence ID" value="GAA5156043.1"/>
    <property type="molecule type" value="Genomic_DNA"/>
</dbReference>
<dbReference type="CDD" id="cd18095">
    <property type="entry name" value="SpoU-like_rRNA-MTase"/>
    <property type="match status" value="1"/>
</dbReference>
<evidence type="ECO:0000256" key="1">
    <source>
        <dbReference type="ARBA" id="ARBA00007228"/>
    </source>
</evidence>
<dbReference type="InterPro" id="IPR051259">
    <property type="entry name" value="rRNA_Methyltransferase"/>
</dbReference>
<keyword evidence="6" id="KW-1185">Reference proteome</keyword>
<feature type="domain" description="RNA 2-O ribose methyltransferase substrate binding" evidence="4">
    <location>
        <begin position="37"/>
        <end position="112"/>
    </location>
</feature>
<dbReference type="InterPro" id="IPR013123">
    <property type="entry name" value="SpoU_subst-bd"/>
</dbReference>
<dbReference type="Pfam" id="PF22435">
    <property type="entry name" value="MRM3-like_sub_bind"/>
    <property type="match status" value="1"/>
</dbReference>
<dbReference type="InterPro" id="IPR053888">
    <property type="entry name" value="MRM3-like_sub_bind"/>
</dbReference>
<evidence type="ECO:0000256" key="3">
    <source>
        <dbReference type="ARBA" id="ARBA00022679"/>
    </source>
</evidence>
<gene>
    <name evidence="5" type="ORF">GCM10023321_30930</name>
</gene>
<accession>A0ABP9Q7Z4</accession>
<dbReference type="Gene3D" id="3.30.1330.30">
    <property type="match status" value="1"/>
</dbReference>
<evidence type="ECO:0000313" key="6">
    <source>
        <dbReference type="Proteomes" id="UP001428817"/>
    </source>
</evidence>
<dbReference type="SUPFAM" id="SSF75217">
    <property type="entry name" value="alpha/beta knot"/>
    <property type="match status" value="1"/>
</dbReference>
<dbReference type="InterPro" id="IPR029028">
    <property type="entry name" value="Alpha/beta_knot_MTases"/>
</dbReference>
<name>A0ABP9Q7Z4_9PSEU</name>
<dbReference type="Pfam" id="PF00588">
    <property type="entry name" value="SpoU_methylase"/>
    <property type="match status" value="1"/>
</dbReference>